<dbReference type="Pfam" id="PF00083">
    <property type="entry name" value="Sugar_tr"/>
    <property type="match status" value="1"/>
</dbReference>
<evidence type="ECO:0000256" key="5">
    <source>
        <dbReference type="SAM" id="Phobius"/>
    </source>
</evidence>
<dbReference type="PROSITE" id="PS50850">
    <property type="entry name" value="MFS"/>
    <property type="match status" value="1"/>
</dbReference>
<dbReference type="Gene3D" id="1.20.1250.20">
    <property type="entry name" value="MFS general substrate transporter like domains"/>
    <property type="match status" value="1"/>
</dbReference>
<feature type="domain" description="Major facilitator superfamily (MFS) profile" evidence="6">
    <location>
        <begin position="1"/>
        <end position="379"/>
    </location>
</feature>
<dbReference type="PANTHER" id="PTHR48021">
    <property type="match status" value="1"/>
</dbReference>
<evidence type="ECO:0000259" key="6">
    <source>
        <dbReference type="PROSITE" id="PS50850"/>
    </source>
</evidence>
<dbReference type="InterPro" id="IPR020846">
    <property type="entry name" value="MFS_dom"/>
</dbReference>
<feature type="transmembrane region" description="Helical" evidence="5">
    <location>
        <begin position="76"/>
        <end position="95"/>
    </location>
</feature>
<keyword evidence="8" id="KW-1185">Reference proteome</keyword>
<comment type="subcellular location">
    <subcellularLocation>
        <location evidence="1">Membrane</location>
        <topology evidence="1">Multi-pass membrane protein</topology>
    </subcellularLocation>
</comment>
<dbReference type="Proteomes" id="UP000837857">
    <property type="component" value="Chromosome 18"/>
</dbReference>
<feature type="transmembrane region" description="Helical" evidence="5">
    <location>
        <begin position="43"/>
        <end position="64"/>
    </location>
</feature>
<feature type="non-terminal residue" evidence="7">
    <location>
        <position position="413"/>
    </location>
</feature>
<feature type="transmembrane region" description="Helical" evidence="5">
    <location>
        <begin position="257"/>
        <end position="277"/>
    </location>
</feature>
<feature type="transmembrane region" description="Helical" evidence="5">
    <location>
        <begin position="325"/>
        <end position="345"/>
    </location>
</feature>
<evidence type="ECO:0000256" key="3">
    <source>
        <dbReference type="ARBA" id="ARBA00022989"/>
    </source>
</evidence>
<feature type="transmembrane region" description="Helical" evidence="5">
    <location>
        <begin position="289"/>
        <end position="313"/>
    </location>
</feature>
<feature type="transmembrane region" description="Helical" evidence="5">
    <location>
        <begin position="101"/>
        <end position="121"/>
    </location>
</feature>
<feature type="transmembrane region" description="Helical" evidence="5">
    <location>
        <begin position="357"/>
        <end position="375"/>
    </location>
</feature>
<dbReference type="PANTHER" id="PTHR48021:SF68">
    <property type="entry name" value="MAJOR FACILITATOR SUPERFAMILY (MFS) PROFILE DOMAIN-CONTAINING PROTEIN"/>
    <property type="match status" value="1"/>
</dbReference>
<protein>
    <recommendedName>
        <fullName evidence="6">Major facilitator superfamily (MFS) profile domain-containing protein</fullName>
    </recommendedName>
</protein>
<dbReference type="InterPro" id="IPR050549">
    <property type="entry name" value="MFS_Trehalose_Transporter"/>
</dbReference>
<sequence>MPWILVLPSASRYIGRRLPFIIACFDMLLVFMIFYFSTSTTQLIIAEIMEGYFHACNITISIAVISEYTSPKYRGIFLAIKSASFFWGVWVSNIIGTFFHWKYIAVFGMLCCCYTFTSILWPESPHWLASQGRFEDCKESYRWLYDHTEESERELRQLIDSRTEYPKSRANGGCSLNFAQYTKREFYKPLLLMMTSVTQYHFSGKFVCSVYILDILRKITNSESTAYTGMLILDGVTLLGMYMGCILTRFLNRRTMYLTSSAFGVLFLFLISIYLYLVRFTLIDENKYLSILLLTCFSISVGCGPMIMTTTIYGEIIPSKYKVTLYLAIGLFFNMYSTGLLKIAPSVFRSLGLHGTFLFYAIVTGICTFLLYLYLPETKDKTLQEIEENFVVKDCLENAHLSEETEPFDAKRS</sequence>
<feature type="transmembrane region" description="Helical" evidence="5">
    <location>
        <begin position="20"/>
        <end position="37"/>
    </location>
</feature>
<keyword evidence="4 5" id="KW-0472">Membrane</keyword>
<evidence type="ECO:0000256" key="2">
    <source>
        <dbReference type="ARBA" id="ARBA00022692"/>
    </source>
</evidence>
<accession>A0ABN8I902</accession>
<dbReference type="SUPFAM" id="SSF103473">
    <property type="entry name" value="MFS general substrate transporter"/>
    <property type="match status" value="1"/>
</dbReference>
<evidence type="ECO:0000256" key="1">
    <source>
        <dbReference type="ARBA" id="ARBA00004141"/>
    </source>
</evidence>
<proteinExistence type="predicted"/>
<evidence type="ECO:0000313" key="7">
    <source>
        <dbReference type="EMBL" id="CAH2048838.1"/>
    </source>
</evidence>
<dbReference type="EMBL" id="OW152830">
    <property type="protein sequence ID" value="CAH2048838.1"/>
    <property type="molecule type" value="Genomic_DNA"/>
</dbReference>
<evidence type="ECO:0000256" key="4">
    <source>
        <dbReference type="ARBA" id="ARBA00023136"/>
    </source>
</evidence>
<keyword evidence="2 5" id="KW-0812">Transmembrane</keyword>
<name>A0ABN8I902_9NEOP</name>
<dbReference type="InterPro" id="IPR036259">
    <property type="entry name" value="MFS_trans_sf"/>
</dbReference>
<organism evidence="7 8">
    <name type="scientific">Iphiclides podalirius</name>
    <name type="common">scarce swallowtail</name>
    <dbReference type="NCBI Taxonomy" id="110791"/>
    <lineage>
        <taxon>Eukaryota</taxon>
        <taxon>Metazoa</taxon>
        <taxon>Ecdysozoa</taxon>
        <taxon>Arthropoda</taxon>
        <taxon>Hexapoda</taxon>
        <taxon>Insecta</taxon>
        <taxon>Pterygota</taxon>
        <taxon>Neoptera</taxon>
        <taxon>Endopterygota</taxon>
        <taxon>Lepidoptera</taxon>
        <taxon>Glossata</taxon>
        <taxon>Ditrysia</taxon>
        <taxon>Papilionoidea</taxon>
        <taxon>Papilionidae</taxon>
        <taxon>Papilioninae</taxon>
        <taxon>Iphiclides</taxon>
    </lineage>
</organism>
<dbReference type="InterPro" id="IPR005828">
    <property type="entry name" value="MFS_sugar_transport-like"/>
</dbReference>
<evidence type="ECO:0000313" key="8">
    <source>
        <dbReference type="Proteomes" id="UP000837857"/>
    </source>
</evidence>
<reference evidence="7" key="1">
    <citation type="submission" date="2022-03" db="EMBL/GenBank/DDBJ databases">
        <authorList>
            <person name="Martin H S."/>
        </authorList>
    </citation>
    <scope>NUCLEOTIDE SEQUENCE</scope>
</reference>
<keyword evidence="3 5" id="KW-1133">Transmembrane helix</keyword>
<gene>
    <name evidence="7" type="ORF">IPOD504_LOCUS6416</name>
</gene>
<feature type="transmembrane region" description="Helical" evidence="5">
    <location>
        <begin position="225"/>
        <end position="245"/>
    </location>
</feature>